<keyword evidence="5" id="KW-1185">Reference proteome</keyword>
<evidence type="ECO:0000313" key="4">
    <source>
        <dbReference type="EMBL" id="AOU98185.1"/>
    </source>
</evidence>
<keyword evidence="1" id="KW-0274">FAD</keyword>
<evidence type="ECO:0000256" key="1">
    <source>
        <dbReference type="ARBA" id="ARBA00022827"/>
    </source>
</evidence>
<gene>
    <name evidence="4" type="ORF">BI364_09655</name>
</gene>
<dbReference type="InterPro" id="IPR016169">
    <property type="entry name" value="FAD-bd_PCMH_sub2"/>
</dbReference>
<protein>
    <recommendedName>
        <fullName evidence="3">FAD-binding PCMH-type domain-containing protein</fullName>
    </recommendedName>
</protein>
<keyword evidence="2" id="KW-0560">Oxidoreductase</keyword>
<name>A0A1D8IP51_9GAMM</name>
<dbReference type="InterPro" id="IPR016166">
    <property type="entry name" value="FAD-bd_PCMH"/>
</dbReference>
<dbReference type="PROSITE" id="PS51387">
    <property type="entry name" value="FAD_PCMH"/>
    <property type="match status" value="1"/>
</dbReference>
<dbReference type="Pfam" id="PF04030">
    <property type="entry name" value="ALO"/>
    <property type="match status" value="1"/>
</dbReference>
<dbReference type="KEGG" id="aprs:BI364_09655"/>
<dbReference type="InterPro" id="IPR010031">
    <property type="entry name" value="FAD_lactone_oxidase-like"/>
</dbReference>
<dbReference type="AlphaFoldDB" id="A0A1D8IP51"/>
<accession>A0A1D8IP51</accession>
<dbReference type="InterPro" id="IPR007173">
    <property type="entry name" value="ALO_C"/>
</dbReference>
<evidence type="ECO:0000259" key="3">
    <source>
        <dbReference type="PROSITE" id="PS51387"/>
    </source>
</evidence>
<dbReference type="Pfam" id="PF01565">
    <property type="entry name" value="FAD_binding_4"/>
    <property type="match status" value="1"/>
</dbReference>
<dbReference type="Proteomes" id="UP000095401">
    <property type="component" value="Chromosome"/>
</dbReference>
<reference evidence="5" key="1">
    <citation type="submission" date="2016-09" db="EMBL/GenBank/DDBJ databases">
        <title>Acidihalobacter prosperus F5.</title>
        <authorList>
            <person name="Khaleque H.N."/>
            <person name="Ramsay J.P."/>
            <person name="Kaksonen A.H."/>
            <person name="Boxall N.J."/>
            <person name="Watkin E.L.J."/>
        </authorList>
    </citation>
    <scope>NUCLEOTIDE SEQUENCE [LARGE SCALE GENOMIC DNA]</scope>
    <source>
        <strain evidence="5">F5</strain>
    </source>
</reference>
<dbReference type="PANTHER" id="PTHR43762">
    <property type="entry name" value="L-GULONOLACTONE OXIDASE"/>
    <property type="match status" value="1"/>
</dbReference>
<dbReference type="InterPro" id="IPR036318">
    <property type="entry name" value="FAD-bd_PCMH-like_sf"/>
</dbReference>
<dbReference type="GO" id="GO:0071949">
    <property type="term" value="F:FAD binding"/>
    <property type="evidence" value="ECO:0007669"/>
    <property type="project" value="InterPro"/>
</dbReference>
<dbReference type="PANTHER" id="PTHR43762:SF1">
    <property type="entry name" value="D-ARABINONO-1,4-LACTONE OXIDASE"/>
    <property type="match status" value="1"/>
</dbReference>
<dbReference type="SUPFAM" id="SSF56176">
    <property type="entry name" value="FAD-binding/transporter-associated domain-like"/>
    <property type="match status" value="1"/>
</dbReference>
<evidence type="ECO:0000256" key="2">
    <source>
        <dbReference type="ARBA" id="ARBA00023002"/>
    </source>
</evidence>
<sequence length="451" mass="50314">MTSPESIQTLAGWGQYPRYESTVVRPERYRLLSELDHTDTLIARGCGRSYGDAALSESGRVVDMRRLDRILDFDPDSGLLRAEAGLTLEALIDCLLPQGWFPPVTPGTRHVTLGGCIASDVHGKNHHHEGSFSTHLDGLSLLDAQGHSHWIDRESAPDTFNATTGGMGLTGIIGEVALRLRRVETAYIETRHHPARDLRELMTLLADPEYDDEYTVAWIDCLRGGRGILMRGHHAALERLPNAWQPHALTPPARATRRIPFTPPRGLLNRHTVAIFNALYYRLNLRGKTQAGLSDYRRFFYPLDGLGEWYRLYGRGGFVQYQCVLPEAAATEGLEALLARIQTAGLSPFLAVLKRMGPESAAPLSFPLAGYTLAMDLPLSGDRAQQLSAELDAITLAHGGRLYLAKDTCLDGSRFRHMYPRYPEWLRVKRAQDPDNRFTSALARRLDIPND</sequence>
<dbReference type="GO" id="GO:0003885">
    <property type="term" value="F:D-arabinono-1,4-lactone oxidase activity"/>
    <property type="evidence" value="ECO:0007669"/>
    <property type="project" value="InterPro"/>
</dbReference>
<dbReference type="Gene3D" id="3.30.465.10">
    <property type="match status" value="1"/>
</dbReference>
<dbReference type="InterPro" id="IPR006094">
    <property type="entry name" value="Oxid_FAD_bind_N"/>
</dbReference>
<dbReference type="RefSeq" id="WP_070078551.1">
    <property type="nucleotide sequence ID" value="NZ_CP017415.1"/>
</dbReference>
<feature type="domain" description="FAD-binding PCMH-type" evidence="3">
    <location>
        <begin position="16"/>
        <end position="183"/>
    </location>
</feature>
<keyword evidence="1" id="KW-0285">Flavoprotein</keyword>
<evidence type="ECO:0000313" key="5">
    <source>
        <dbReference type="Proteomes" id="UP000095401"/>
    </source>
</evidence>
<dbReference type="EMBL" id="CP017415">
    <property type="protein sequence ID" value="AOU98185.1"/>
    <property type="molecule type" value="Genomic_DNA"/>
</dbReference>
<organism evidence="4 5">
    <name type="scientific">Acidihalobacter yilgarnensis</name>
    <dbReference type="NCBI Taxonomy" id="2819280"/>
    <lineage>
        <taxon>Bacteria</taxon>
        <taxon>Pseudomonadati</taxon>
        <taxon>Pseudomonadota</taxon>
        <taxon>Gammaproteobacteria</taxon>
        <taxon>Chromatiales</taxon>
        <taxon>Ectothiorhodospiraceae</taxon>
        <taxon>Acidihalobacter</taxon>
    </lineage>
</organism>
<dbReference type="GO" id="GO:0016020">
    <property type="term" value="C:membrane"/>
    <property type="evidence" value="ECO:0007669"/>
    <property type="project" value="InterPro"/>
</dbReference>
<proteinExistence type="predicted"/>